<accession>A0A811UEN4</accession>
<evidence type="ECO:0000313" key="2">
    <source>
        <dbReference type="Proteomes" id="UP000606786"/>
    </source>
</evidence>
<protein>
    <submittedName>
        <fullName evidence="1">(Mediterranean fruit fly) hypothetical protein</fullName>
    </submittedName>
</protein>
<comment type="caution">
    <text evidence="1">The sequence shown here is derived from an EMBL/GenBank/DDBJ whole genome shotgun (WGS) entry which is preliminary data.</text>
</comment>
<keyword evidence="2" id="KW-1185">Reference proteome</keyword>
<gene>
    <name evidence="1" type="ORF">CCAP1982_LOCUS5155</name>
</gene>
<dbReference type="EMBL" id="CAJHJT010000001">
    <property type="protein sequence ID" value="CAD6996486.1"/>
    <property type="molecule type" value="Genomic_DNA"/>
</dbReference>
<organism evidence="1 2">
    <name type="scientific">Ceratitis capitata</name>
    <name type="common">Mediterranean fruit fly</name>
    <name type="synonym">Tephritis capitata</name>
    <dbReference type="NCBI Taxonomy" id="7213"/>
    <lineage>
        <taxon>Eukaryota</taxon>
        <taxon>Metazoa</taxon>
        <taxon>Ecdysozoa</taxon>
        <taxon>Arthropoda</taxon>
        <taxon>Hexapoda</taxon>
        <taxon>Insecta</taxon>
        <taxon>Pterygota</taxon>
        <taxon>Neoptera</taxon>
        <taxon>Endopterygota</taxon>
        <taxon>Diptera</taxon>
        <taxon>Brachycera</taxon>
        <taxon>Muscomorpha</taxon>
        <taxon>Tephritoidea</taxon>
        <taxon>Tephritidae</taxon>
        <taxon>Ceratitis</taxon>
        <taxon>Ceratitis</taxon>
    </lineage>
</organism>
<dbReference type="AlphaFoldDB" id="A0A811UEN4"/>
<dbReference type="Proteomes" id="UP000606786">
    <property type="component" value="Unassembled WGS sequence"/>
</dbReference>
<reference evidence="1" key="1">
    <citation type="submission" date="2020-11" db="EMBL/GenBank/DDBJ databases">
        <authorList>
            <person name="Whitehead M."/>
        </authorList>
    </citation>
    <scope>NUCLEOTIDE SEQUENCE</scope>
    <source>
        <strain evidence="1">EGII</strain>
    </source>
</reference>
<sequence length="118" mass="13612">MELGSLRRNVMEIFKLAKTANNDKAPGGNFPTITLIYQRCYYFTSPLLRREDRIIPKAGKGVPYKDVLQTLEKFLDAGIETLGRLTLYERSQAAQISQYRKFSEESLMVKKLLQKYEG</sequence>
<name>A0A811UEN4_CERCA</name>
<evidence type="ECO:0000313" key="1">
    <source>
        <dbReference type="EMBL" id="CAD6996486.1"/>
    </source>
</evidence>
<proteinExistence type="predicted"/>